<keyword evidence="2 3" id="KW-0802">TPR repeat</keyword>
<dbReference type="PANTHER" id="PTHR44943">
    <property type="entry name" value="CELLULOSE SYNTHASE OPERON PROTEIN C"/>
    <property type="match status" value="1"/>
</dbReference>
<feature type="signal peptide" evidence="4">
    <location>
        <begin position="1"/>
        <end position="23"/>
    </location>
</feature>
<dbReference type="SUPFAM" id="SSF48452">
    <property type="entry name" value="TPR-like"/>
    <property type="match status" value="3"/>
</dbReference>
<feature type="repeat" description="TPR" evidence="3">
    <location>
        <begin position="814"/>
        <end position="847"/>
    </location>
</feature>
<evidence type="ECO:0000256" key="3">
    <source>
        <dbReference type="PROSITE-ProRule" id="PRU00339"/>
    </source>
</evidence>
<reference evidence="5 6" key="1">
    <citation type="submission" date="2020-11" db="EMBL/GenBank/DDBJ databases">
        <title>Complete genome sequence for Salinimonas sp. strain G2-b.</title>
        <authorList>
            <person name="Park S.-J."/>
        </authorList>
    </citation>
    <scope>NUCLEOTIDE SEQUENCE [LARGE SCALE GENOMIC DNA]</scope>
    <source>
        <strain evidence="5 6">G2-b</strain>
    </source>
</reference>
<dbReference type="PANTHER" id="PTHR44943:SF5">
    <property type="entry name" value="BLL7697 PROTEIN"/>
    <property type="match status" value="1"/>
</dbReference>
<organism evidence="5 6">
    <name type="scientific">Salinimonas marina</name>
    <dbReference type="NCBI Taxonomy" id="2785918"/>
    <lineage>
        <taxon>Bacteria</taxon>
        <taxon>Pseudomonadati</taxon>
        <taxon>Pseudomonadota</taxon>
        <taxon>Gammaproteobacteria</taxon>
        <taxon>Alteromonadales</taxon>
        <taxon>Alteromonadaceae</taxon>
        <taxon>Alteromonas/Salinimonas group</taxon>
        <taxon>Salinimonas</taxon>
    </lineage>
</organism>
<feature type="chain" id="PRO_5032408031" evidence="4">
    <location>
        <begin position="24"/>
        <end position="861"/>
    </location>
</feature>
<keyword evidence="4" id="KW-0732">Signal</keyword>
<evidence type="ECO:0000256" key="1">
    <source>
        <dbReference type="ARBA" id="ARBA00022737"/>
    </source>
</evidence>
<dbReference type="InterPro" id="IPR051685">
    <property type="entry name" value="Ycf3/AcsC/BcsC/TPR_MFPF"/>
</dbReference>
<dbReference type="Pfam" id="PF13432">
    <property type="entry name" value="TPR_16"/>
    <property type="match status" value="2"/>
</dbReference>
<dbReference type="SMART" id="SM00028">
    <property type="entry name" value="TPR"/>
    <property type="match status" value="9"/>
</dbReference>
<proteinExistence type="predicted"/>
<feature type="repeat" description="TPR" evidence="3">
    <location>
        <begin position="61"/>
        <end position="94"/>
    </location>
</feature>
<evidence type="ECO:0000256" key="2">
    <source>
        <dbReference type="ARBA" id="ARBA00022803"/>
    </source>
</evidence>
<dbReference type="InterPro" id="IPR019734">
    <property type="entry name" value="TPR_rpt"/>
</dbReference>
<evidence type="ECO:0000256" key="4">
    <source>
        <dbReference type="SAM" id="SignalP"/>
    </source>
</evidence>
<keyword evidence="1" id="KW-0677">Repeat</keyword>
<dbReference type="EMBL" id="CP064795">
    <property type="protein sequence ID" value="QPG06423.1"/>
    <property type="molecule type" value="Genomic_DNA"/>
</dbReference>
<dbReference type="InterPro" id="IPR014266">
    <property type="entry name" value="PEP-CTERM_TPR_PrsT"/>
</dbReference>
<evidence type="ECO:0000313" key="5">
    <source>
        <dbReference type="EMBL" id="QPG06423.1"/>
    </source>
</evidence>
<dbReference type="Proteomes" id="UP000595095">
    <property type="component" value="Chromosome"/>
</dbReference>
<dbReference type="Pfam" id="PF14559">
    <property type="entry name" value="TPR_19"/>
    <property type="match status" value="2"/>
</dbReference>
<dbReference type="Gene3D" id="1.25.40.10">
    <property type="entry name" value="Tetratricopeptide repeat domain"/>
    <property type="match status" value="4"/>
</dbReference>
<dbReference type="KEGG" id="smaa:IT774_04320"/>
<dbReference type="InterPro" id="IPR011990">
    <property type="entry name" value="TPR-like_helical_dom_sf"/>
</dbReference>
<dbReference type="AlphaFoldDB" id="A0A7S9DZB2"/>
<dbReference type="RefSeq" id="WP_195811499.1">
    <property type="nucleotide sequence ID" value="NZ_CP064795.1"/>
</dbReference>
<name>A0A7S9DZB2_9ALTE</name>
<gene>
    <name evidence="5" type="primary">prsT</name>
    <name evidence="5" type="ORF">IT774_04320</name>
</gene>
<dbReference type="PROSITE" id="PS51257">
    <property type="entry name" value="PROKAR_LIPOPROTEIN"/>
    <property type="match status" value="1"/>
</dbReference>
<accession>A0A7S9DZB2</accession>
<protein>
    <submittedName>
        <fullName evidence="5">PEP-CTERM system TPR-repeat protein PrsT</fullName>
    </submittedName>
</protein>
<sequence length="861" mass="96046">MKRIFTKKLLIAALPLAIMTGCAEQSIEEQLSQARTSIENNEYQQALIELKQTIQASPDNAEARLLLAQAYYKMGSMENAVSSFDKAMEAGAEPVKFADSYISATYAYANNDATLQTIEQLESREGFQPSAFVQIIEALVLGRQADKQEAQTIIDGLEKSQLSERDANLLSLVDQFVVNPDTADEAALAEVENKQSTDWVTRTLIAEIQYGMGATESALTNFQQLLEDKPAFLRLNFNIAESLIRLKRFDEATQYINEILGRFPNQAMANQLAAIVALAKEDFEKASNHIEKAQNAGMQSPLTSYIAGMAHFKLQNYEQAIANLEHIVTRVPANHPAKQLYIAAKLETGASSDALEIFNRSPEMVNDNAELSVITSMSLIRDGFSKGANQILSQLDGNNIKTEQQRQEVGLFKLISGDQSGLEMVRESSNRILTQEAEGNTKQAKLILLTLKANEEGEEAARAQLQQWQSEEPDNVANYLIAAEFEKYQGNYDALDEIYQKVRQLDKDNIAALNHEAVRTMEQQQFDQAYTLFADVLQKAPNDEQALKGAFLAAQNSEDPQGKTDDLVQQVTTAEDVQQYTKMYTYVLTGDFEEAIEIGKNANFPPQTKPKAEFLLARSFLQTQQYEKAEYRLNKLIESEMSTPAVHYMLARTQTMQGANDTALRTLQPLLNNDTPVSDRAILLAADIYLTKKQPGQAQTLLDKLSDQQAQTPAAQLIKGKVALANNDTGNATASLRSAYEASPNSRTVQALYQGLKKQGQQQQGFDLLEEYLAENSDSGSTREMYASELARADKQAESIKQYRMVVEANPKNWQAMNNLSWLLNQQGQQDDAYTWIKKALELKPNQKALLNTKKEIEAKM</sequence>
<dbReference type="PROSITE" id="PS50005">
    <property type="entry name" value="TPR"/>
    <property type="match status" value="2"/>
</dbReference>
<keyword evidence="6" id="KW-1185">Reference proteome</keyword>
<evidence type="ECO:0000313" key="6">
    <source>
        <dbReference type="Proteomes" id="UP000595095"/>
    </source>
</evidence>
<dbReference type="NCBIfam" id="TIGR02917">
    <property type="entry name" value="PEP_TPR_lipo"/>
    <property type="match status" value="1"/>
</dbReference>